<organism evidence="1 2">
    <name type="scientific">Eretmocerus hayati</name>
    <dbReference type="NCBI Taxonomy" id="131215"/>
    <lineage>
        <taxon>Eukaryota</taxon>
        <taxon>Metazoa</taxon>
        <taxon>Ecdysozoa</taxon>
        <taxon>Arthropoda</taxon>
        <taxon>Hexapoda</taxon>
        <taxon>Insecta</taxon>
        <taxon>Pterygota</taxon>
        <taxon>Neoptera</taxon>
        <taxon>Endopterygota</taxon>
        <taxon>Hymenoptera</taxon>
        <taxon>Apocrita</taxon>
        <taxon>Proctotrupomorpha</taxon>
        <taxon>Chalcidoidea</taxon>
        <taxon>Aphelinidae</taxon>
        <taxon>Aphelininae</taxon>
        <taxon>Eretmocerus</taxon>
    </lineage>
</organism>
<reference evidence="1" key="1">
    <citation type="submission" date="2023-04" db="EMBL/GenBank/DDBJ databases">
        <title>A chromosome-level genome assembly of the parasitoid wasp Eretmocerus hayati.</title>
        <authorList>
            <person name="Zhong Y."/>
            <person name="Liu S."/>
            <person name="Liu Y."/>
        </authorList>
    </citation>
    <scope>NUCLEOTIDE SEQUENCE</scope>
    <source>
        <strain evidence="1">ZJU_SS_LIU_2023</strain>
    </source>
</reference>
<name>A0ACC2NF98_9HYME</name>
<comment type="caution">
    <text evidence="1">The sequence shown here is derived from an EMBL/GenBank/DDBJ whole genome shotgun (WGS) entry which is preliminary data.</text>
</comment>
<proteinExistence type="predicted"/>
<sequence>MNRIESETTWYSPSGIYKGTLCRSYDPKDKKSLEYAVTSSDVNAVRLLLSAGASPNLANSEGETPLLLAVKHGDAHSIQELLDAGANSGPVNAQPCLKLRMAVLLKDRKTVESLLKAGVPANYVGVSRDTPLMLAIRNDDKKMVQILIDAGADVTYVHNEEDEYEEISSPLHVRFLCTILKFFMHKRETVGVSIISKSPLSHQNEVTIIYCISSY</sequence>
<accession>A0ACC2NF98</accession>
<dbReference type="Proteomes" id="UP001239111">
    <property type="component" value="Chromosome 3"/>
</dbReference>
<gene>
    <name evidence="1" type="ORF">QAD02_000181</name>
</gene>
<evidence type="ECO:0000313" key="2">
    <source>
        <dbReference type="Proteomes" id="UP001239111"/>
    </source>
</evidence>
<evidence type="ECO:0000313" key="1">
    <source>
        <dbReference type="EMBL" id="KAJ8668922.1"/>
    </source>
</evidence>
<dbReference type="EMBL" id="CM056743">
    <property type="protein sequence ID" value="KAJ8668922.1"/>
    <property type="molecule type" value="Genomic_DNA"/>
</dbReference>
<protein>
    <submittedName>
        <fullName evidence="1">Uncharacterized protein</fullName>
    </submittedName>
</protein>
<keyword evidence="2" id="KW-1185">Reference proteome</keyword>